<reference evidence="1 2" key="1">
    <citation type="submission" date="2012-02" db="EMBL/GenBank/DDBJ databases">
        <title>The Genome Sequence of Bacteroides dorei CL03T12C01.</title>
        <authorList>
            <consortium name="The Broad Institute Genome Sequencing Platform"/>
            <person name="Earl A."/>
            <person name="Ward D."/>
            <person name="Feldgarden M."/>
            <person name="Gevers D."/>
            <person name="Zitomersky N.L."/>
            <person name="Coyne M.J."/>
            <person name="Comstock L.E."/>
            <person name="Young S.K."/>
            <person name="Zeng Q."/>
            <person name="Gargeya S."/>
            <person name="Fitzgerald M."/>
            <person name="Haas B."/>
            <person name="Abouelleil A."/>
            <person name="Alvarado L."/>
            <person name="Arachchi H.M."/>
            <person name="Berlin A."/>
            <person name="Chapman S.B."/>
            <person name="Gearin G."/>
            <person name="Goldberg J."/>
            <person name="Griggs A."/>
            <person name="Gujja S."/>
            <person name="Hansen M."/>
            <person name="Heiman D."/>
            <person name="Howarth C."/>
            <person name="Larimer J."/>
            <person name="Lui A."/>
            <person name="MacDonald P.J.P."/>
            <person name="McCowen C."/>
            <person name="Montmayeur A."/>
            <person name="Murphy C."/>
            <person name="Neiman D."/>
            <person name="Pearson M."/>
            <person name="Priest M."/>
            <person name="Roberts A."/>
            <person name="Saif S."/>
            <person name="Shea T."/>
            <person name="Sisk P."/>
            <person name="Stolte C."/>
            <person name="Sykes S."/>
            <person name="Wortman J."/>
            <person name="Nusbaum C."/>
            <person name="Birren B."/>
        </authorList>
    </citation>
    <scope>NUCLEOTIDE SEQUENCE [LARGE SCALE GENOMIC DNA]</scope>
    <source>
        <strain evidence="1 2">CL03T12C01</strain>
    </source>
</reference>
<accession>I9RH21</accession>
<organism evidence="1 2">
    <name type="scientific">Phocaeicola dorei CL03T12C01</name>
    <dbReference type="NCBI Taxonomy" id="997877"/>
    <lineage>
        <taxon>Bacteria</taxon>
        <taxon>Pseudomonadati</taxon>
        <taxon>Bacteroidota</taxon>
        <taxon>Bacteroidia</taxon>
        <taxon>Bacteroidales</taxon>
        <taxon>Bacteroidaceae</taxon>
        <taxon>Phocaeicola</taxon>
    </lineage>
</organism>
<sequence>MDFDCGRMGNLEGVFIADTEDVEYLVNNKISVYFGEVLGKHSEISGCVAESEIKQITTDENVIKIVEEYGLNSGYNPFEYTLCTSETEDVPDNGVDWDDCMVQDYIDFKRKGIIPGFYKEEYEVWLKNNNQK</sequence>
<dbReference type="PATRIC" id="fig|997877.3.peg.436"/>
<comment type="caution">
    <text evidence="1">The sequence shown here is derived from an EMBL/GenBank/DDBJ whole genome shotgun (WGS) entry which is preliminary data.</text>
</comment>
<proteinExistence type="predicted"/>
<evidence type="ECO:0000313" key="2">
    <source>
        <dbReference type="Proteomes" id="UP000004019"/>
    </source>
</evidence>
<dbReference type="EMBL" id="AGXI01000001">
    <property type="protein sequence ID" value="EIY42056.1"/>
    <property type="molecule type" value="Genomic_DNA"/>
</dbReference>
<dbReference type="Proteomes" id="UP000004019">
    <property type="component" value="Unassembled WGS sequence"/>
</dbReference>
<evidence type="ECO:0000313" key="1">
    <source>
        <dbReference type="EMBL" id="EIY42056.1"/>
    </source>
</evidence>
<protein>
    <submittedName>
        <fullName evidence="1">Uncharacterized protein</fullName>
    </submittedName>
</protein>
<gene>
    <name evidence="1" type="ORF">HMPREF1065_00422</name>
</gene>
<dbReference type="AlphaFoldDB" id="I9RH21"/>
<name>I9RH21_9BACT</name>
<dbReference type="HOGENOM" id="CLU_1912839_0_0_10"/>